<dbReference type="InterPro" id="IPR036388">
    <property type="entry name" value="WH-like_DNA-bd_sf"/>
</dbReference>
<sequence>MRVLPQIGSKNTLVQRAYEAIREAIITNKFKPGQVLAEENLAQELAISRTPVRTALRMLSFERLILINSSRNMVVAGFTEKDIVDITVVRESLETLAASLLATKLTPEQAKELESIIKEQTGCLKKNDFNGFVKCEYEFHTNIAVFTGNTWLSEMVEHVNVILRRYLILSGSLELYGGLAMEEHKMILQGIKSREAGKAEQMMRNHIQNVAERILK</sequence>
<dbReference type="STRING" id="663278.Ethha_2241"/>
<evidence type="ECO:0000256" key="2">
    <source>
        <dbReference type="ARBA" id="ARBA00023125"/>
    </source>
</evidence>
<evidence type="ECO:0000256" key="1">
    <source>
        <dbReference type="ARBA" id="ARBA00023015"/>
    </source>
</evidence>
<organism evidence="5 6">
    <name type="scientific">Ethanoligenens harbinense (strain DSM 18485 / JCM 12961 / CGMCC 1.5033 / YUAN-3)</name>
    <dbReference type="NCBI Taxonomy" id="663278"/>
    <lineage>
        <taxon>Bacteria</taxon>
        <taxon>Bacillati</taxon>
        <taxon>Bacillota</taxon>
        <taxon>Clostridia</taxon>
        <taxon>Eubacteriales</taxon>
        <taxon>Oscillospiraceae</taxon>
        <taxon>Ethanoligenens</taxon>
    </lineage>
</organism>
<reference evidence="5 6" key="1">
    <citation type="submission" date="2010-12" db="EMBL/GenBank/DDBJ databases">
        <title>Complete sequence of Ethanoligenens harbinense YUAN-3.</title>
        <authorList>
            <person name="Lucas S."/>
            <person name="Copeland A."/>
            <person name="Lapidus A."/>
            <person name="Cheng J.-F."/>
            <person name="Bruce D."/>
            <person name="Goodwin L."/>
            <person name="Pitluck S."/>
            <person name="Chertkov O."/>
            <person name="Misra M."/>
            <person name="Detter J.C."/>
            <person name="Han C."/>
            <person name="Tapia R."/>
            <person name="Land M."/>
            <person name="Hauser L."/>
            <person name="Jeffries C."/>
            <person name="Kyrpides N."/>
            <person name="Ivanova N."/>
            <person name="Mikhailova N."/>
            <person name="Wang A."/>
            <person name="Mouttaki H."/>
            <person name="He Z."/>
            <person name="Zhou J."/>
            <person name="Hemme C.L."/>
            <person name="Woyke T."/>
        </authorList>
    </citation>
    <scope>NUCLEOTIDE SEQUENCE [LARGE SCALE GENOMIC DNA]</scope>
    <source>
        <strain evidence="6">DSM 18485 / JCM 12961 / CGMCC 1.5033 / YUAN-3</strain>
    </source>
</reference>
<dbReference type="InterPro" id="IPR000524">
    <property type="entry name" value="Tscrpt_reg_HTH_GntR"/>
</dbReference>
<dbReference type="PROSITE" id="PS50949">
    <property type="entry name" value="HTH_GNTR"/>
    <property type="match status" value="1"/>
</dbReference>
<dbReference type="PANTHER" id="PTHR43537:SF24">
    <property type="entry name" value="GLUCONATE OPERON TRANSCRIPTIONAL REPRESSOR"/>
    <property type="match status" value="1"/>
</dbReference>
<dbReference type="Pfam" id="PF00392">
    <property type="entry name" value="GntR"/>
    <property type="match status" value="1"/>
</dbReference>
<dbReference type="InterPro" id="IPR011711">
    <property type="entry name" value="GntR_C"/>
</dbReference>
<dbReference type="AlphaFoldDB" id="E6U4E8"/>
<dbReference type="PANTHER" id="PTHR43537">
    <property type="entry name" value="TRANSCRIPTIONAL REGULATOR, GNTR FAMILY"/>
    <property type="match status" value="1"/>
</dbReference>
<keyword evidence="2" id="KW-0238">DNA-binding</keyword>
<gene>
    <name evidence="5" type="ordered locus">Ethha_2241</name>
</gene>
<dbReference type="GO" id="GO:0003677">
    <property type="term" value="F:DNA binding"/>
    <property type="evidence" value="ECO:0007669"/>
    <property type="project" value="UniProtKB-KW"/>
</dbReference>
<dbReference type="Proteomes" id="UP000001551">
    <property type="component" value="Chromosome"/>
</dbReference>
<dbReference type="Gene3D" id="1.20.120.530">
    <property type="entry name" value="GntR ligand-binding domain-like"/>
    <property type="match status" value="1"/>
</dbReference>
<dbReference type="HOGENOM" id="CLU_017584_5_2_9"/>
<feature type="domain" description="HTH gntR-type" evidence="4">
    <location>
        <begin position="11"/>
        <end position="78"/>
    </location>
</feature>
<dbReference type="CDD" id="cd07377">
    <property type="entry name" value="WHTH_GntR"/>
    <property type="match status" value="1"/>
</dbReference>
<evidence type="ECO:0000259" key="4">
    <source>
        <dbReference type="PROSITE" id="PS50949"/>
    </source>
</evidence>
<dbReference type="KEGG" id="eha:Ethha_2241"/>
<dbReference type="InterPro" id="IPR008920">
    <property type="entry name" value="TF_FadR/GntR_C"/>
</dbReference>
<name>E6U4E8_ETHHY</name>
<dbReference type="SUPFAM" id="SSF46785">
    <property type="entry name" value="Winged helix' DNA-binding domain"/>
    <property type="match status" value="1"/>
</dbReference>
<accession>E6U4E8</accession>
<dbReference type="GO" id="GO:0003700">
    <property type="term" value="F:DNA-binding transcription factor activity"/>
    <property type="evidence" value="ECO:0007669"/>
    <property type="project" value="InterPro"/>
</dbReference>
<protein>
    <submittedName>
        <fullName evidence="5">Transcriptional regulator, GntR family</fullName>
    </submittedName>
</protein>
<keyword evidence="1" id="KW-0805">Transcription regulation</keyword>
<dbReference type="Pfam" id="PF07729">
    <property type="entry name" value="FCD"/>
    <property type="match status" value="1"/>
</dbReference>
<dbReference type="SUPFAM" id="SSF48008">
    <property type="entry name" value="GntR ligand-binding domain-like"/>
    <property type="match status" value="1"/>
</dbReference>
<evidence type="ECO:0000313" key="6">
    <source>
        <dbReference type="Proteomes" id="UP000001551"/>
    </source>
</evidence>
<evidence type="ECO:0000313" key="5">
    <source>
        <dbReference type="EMBL" id="ADU27755.1"/>
    </source>
</evidence>
<dbReference type="InterPro" id="IPR036390">
    <property type="entry name" value="WH_DNA-bd_sf"/>
</dbReference>
<evidence type="ECO:0000256" key="3">
    <source>
        <dbReference type="ARBA" id="ARBA00023163"/>
    </source>
</evidence>
<dbReference type="Gene3D" id="1.10.10.10">
    <property type="entry name" value="Winged helix-like DNA-binding domain superfamily/Winged helix DNA-binding domain"/>
    <property type="match status" value="1"/>
</dbReference>
<dbReference type="EMBL" id="CP002400">
    <property type="protein sequence ID" value="ADU27755.1"/>
    <property type="molecule type" value="Genomic_DNA"/>
</dbReference>
<keyword evidence="6" id="KW-1185">Reference proteome</keyword>
<dbReference type="SMART" id="SM00895">
    <property type="entry name" value="FCD"/>
    <property type="match status" value="1"/>
</dbReference>
<dbReference type="SMART" id="SM00345">
    <property type="entry name" value="HTH_GNTR"/>
    <property type="match status" value="1"/>
</dbReference>
<proteinExistence type="predicted"/>
<dbReference type="eggNOG" id="COG1802">
    <property type="taxonomic scope" value="Bacteria"/>
</dbReference>
<dbReference type="RefSeq" id="WP_013486103.1">
    <property type="nucleotide sequence ID" value="NC_014828.1"/>
</dbReference>
<keyword evidence="3" id="KW-0804">Transcription</keyword>